<gene>
    <name evidence="1" type="ORF">I4F81_000043</name>
</gene>
<name>A0ACC3BHS0_PYRYE</name>
<protein>
    <submittedName>
        <fullName evidence="1">Uncharacterized protein</fullName>
    </submittedName>
</protein>
<sequence length="429" mass="45270">MRAGQYRRALVGDSDAACIAASRGRLLRAFVSAVLQGGLAEHVDGRIVRACRVLAEASLREDIASGIQYLSQSAYAYGSSYTAPFPSLPRPVAYQLDMQVPAGQPAHCALPDVLISWLASRWAVPHAGMVSDGERVSMPQILALRGVAVDRWPLELRCRLMVEDLDAMRCAEAASLGVAVAPSSVNGGAGGLGIFALRDTSAGAMVAPFYGAIIYRDLSRMRDSLSCRYAGDVLGVLGTTQADFHSRALKVRVDATKWATTAAPVRGGAGDWRTHRQSGVWLKPAPTCVAGYVNDHRGLSPVEAAIVSADGSIGTHGGRAVVSAGVDSAVRMSAAVSGAEPTTSVATSSCLPPLPQERSANACLCQVADTVTRPEELVSPCAFLIQATREIKAGDEVLVDYGSAYDVQMCTKYRMHPSLDEFCVLGMSL</sequence>
<dbReference type="EMBL" id="CM020618">
    <property type="protein sequence ID" value="KAK1857425.1"/>
    <property type="molecule type" value="Genomic_DNA"/>
</dbReference>
<evidence type="ECO:0000313" key="1">
    <source>
        <dbReference type="EMBL" id="KAK1857425.1"/>
    </source>
</evidence>
<accession>A0ACC3BHS0</accession>
<dbReference type="Proteomes" id="UP000798662">
    <property type="component" value="Chromosome 1"/>
</dbReference>
<proteinExistence type="predicted"/>
<organism evidence="1 2">
    <name type="scientific">Pyropia yezoensis</name>
    <name type="common">Susabi-nori</name>
    <name type="synonym">Porphyra yezoensis</name>
    <dbReference type="NCBI Taxonomy" id="2788"/>
    <lineage>
        <taxon>Eukaryota</taxon>
        <taxon>Rhodophyta</taxon>
        <taxon>Bangiophyceae</taxon>
        <taxon>Bangiales</taxon>
        <taxon>Bangiaceae</taxon>
        <taxon>Pyropia</taxon>
    </lineage>
</organism>
<keyword evidence="2" id="KW-1185">Reference proteome</keyword>
<reference evidence="1" key="1">
    <citation type="submission" date="2019-11" db="EMBL/GenBank/DDBJ databases">
        <title>Nori genome reveals adaptations in red seaweeds to the harsh intertidal environment.</title>
        <authorList>
            <person name="Wang D."/>
            <person name="Mao Y."/>
        </authorList>
    </citation>
    <scope>NUCLEOTIDE SEQUENCE</scope>
    <source>
        <tissue evidence="1">Gametophyte</tissue>
    </source>
</reference>
<evidence type="ECO:0000313" key="2">
    <source>
        <dbReference type="Proteomes" id="UP000798662"/>
    </source>
</evidence>
<comment type="caution">
    <text evidence="1">The sequence shown here is derived from an EMBL/GenBank/DDBJ whole genome shotgun (WGS) entry which is preliminary data.</text>
</comment>